<organism evidence="2 3">
    <name type="scientific">[Clostridium] leptum DSM 753</name>
    <dbReference type="NCBI Taxonomy" id="428125"/>
    <lineage>
        <taxon>Bacteria</taxon>
        <taxon>Bacillati</taxon>
        <taxon>Bacillota</taxon>
        <taxon>Clostridia</taxon>
        <taxon>Eubacteriales</taxon>
        <taxon>Oscillospiraceae</taxon>
        <taxon>Oscillospiraceae incertae sedis</taxon>
    </lineage>
</organism>
<name>A7VP18_9FIRM</name>
<dbReference type="Proteomes" id="UP000003490">
    <property type="component" value="Unassembled WGS sequence"/>
</dbReference>
<dbReference type="HOGENOM" id="CLU_798553_0_0_9"/>
<reference evidence="2 3" key="2">
    <citation type="submission" date="2007-08" db="EMBL/GenBank/DDBJ databases">
        <authorList>
            <person name="Fulton L."/>
            <person name="Clifton S."/>
            <person name="Fulton B."/>
            <person name="Xu J."/>
            <person name="Minx P."/>
            <person name="Pepin K.H."/>
            <person name="Johnson M."/>
            <person name="Thiruvilangam P."/>
            <person name="Bhonagiri V."/>
            <person name="Nash W.E."/>
            <person name="Wang C."/>
            <person name="Mardis E.R."/>
            <person name="Wilson R.K."/>
        </authorList>
    </citation>
    <scope>NUCLEOTIDE SEQUENCE [LARGE SCALE GENOMIC DNA]</scope>
    <source>
        <strain evidence="2 3">DSM 753</strain>
    </source>
</reference>
<dbReference type="EMBL" id="ABCB02000011">
    <property type="protein sequence ID" value="EDO62898.1"/>
    <property type="molecule type" value="Genomic_DNA"/>
</dbReference>
<protein>
    <recommendedName>
        <fullName evidence="4">PPIC-type PPIASE domain protein</fullName>
    </recommendedName>
</protein>
<reference evidence="2 3" key="1">
    <citation type="submission" date="2007-08" db="EMBL/GenBank/DDBJ databases">
        <title>Draft genome sequence of Clostridium leptum (DSM 753).</title>
        <authorList>
            <person name="Sudarsanam P."/>
            <person name="Ley R."/>
            <person name="Guruge J."/>
            <person name="Turnbaugh P.J."/>
            <person name="Mahowald M."/>
            <person name="Liep D."/>
            <person name="Gordon J."/>
        </authorList>
    </citation>
    <scope>NUCLEOTIDE SEQUENCE [LARGE SCALE GENOMIC DNA]</scope>
    <source>
        <strain evidence="2 3">DSM 753</strain>
    </source>
</reference>
<evidence type="ECO:0008006" key="4">
    <source>
        <dbReference type="Google" id="ProtNLM"/>
    </source>
</evidence>
<dbReference type="eggNOG" id="COG0760">
    <property type="taxonomic scope" value="Bacteria"/>
</dbReference>
<evidence type="ECO:0000313" key="3">
    <source>
        <dbReference type="Proteomes" id="UP000003490"/>
    </source>
</evidence>
<evidence type="ECO:0000256" key="1">
    <source>
        <dbReference type="SAM" id="SignalP"/>
    </source>
</evidence>
<feature type="signal peptide" evidence="1">
    <location>
        <begin position="1"/>
        <end position="38"/>
    </location>
</feature>
<sequence>MLSNCDIGGFRFMKTGFFKKAAAVFMAGAMAVSLAGCADDSWSAKDDTQTLAAGVYIYNLYSAYQEAQSRVMMESLSSGTSSGSTDFYSQQIDGKNVTQWMQDKAVLKTKETLYLDAKIKADGIEWTDEDQKEAEETGTAAWAQQKSVLEGFGISKDSFLKAYSLYNAKYLKIFESIYGENGTEAVSDQELENFFKDSYSEYRYFSKSLTTTGEDGTTANLSDDEIAEIEEQFKEYAQQVSDGDKTPDEVASDYQTAEGLESSPLNGSVTLTENIVLSSDLQTAFDEMKEGEARAIKSGTSYYFLYKGKIGDHLDELSTESGRMSVLAAMKQDEFQERMEKETSEYSCTMNDAAVSSYQPGRFDS</sequence>
<keyword evidence="1" id="KW-0732">Signal</keyword>
<feature type="chain" id="PRO_5038660047" description="PPIC-type PPIASE domain protein" evidence="1">
    <location>
        <begin position="39"/>
        <end position="365"/>
    </location>
</feature>
<proteinExistence type="predicted"/>
<dbReference type="AlphaFoldDB" id="A7VP18"/>
<gene>
    <name evidence="2" type="ORF">CLOLEP_00294</name>
</gene>
<comment type="caution">
    <text evidence="2">The sequence shown here is derived from an EMBL/GenBank/DDBJ whole genome shotgun (WGS) entry which is preliminary data.</text>
</comment>
<accession>A7VP18</accession>
<evidence type="ECO:0000313" key="2">
    <source>
        <dbReference type="EMBL" id="EDO62898.1"/>
    </source>
</evidence>